<feature type="compositionally biased region" description="Polar residues" evidence="5">
    <location>
        <begin position="461"/>
        <end position="478"/>
    </location>
</feature>
<dbReference type="AlphaFoldDB" id="A0AAN7ZCM9"/>
<evidence type="ECO:0000313" key="8">
    <source>
        <dbReference type="Proteomes" id="UP001329430"/>
    </source>
</evidence>
<evidence type="ECO:0000256" key="5">
    <source>
        <dbReference type="SAM" id="MobiDB-lite"/>
    </source>
</evidence>
<feature type="region of interest" description="Disordered" evidence="5">
    <location>
        <begin position="461"/>
        <end position="513"/>
    </location>
</feature>
<dbReference type="GO" id="GO:0008270">
    <property type="term" value="F:zinc ion binding"/>
    <property type="evidence" value="ECO:0007669"/>
    <property type="project" value="UniProtKB-KW"/>
</dbReference>
<dbReference type="PANTHER" id="PTHR14955:SF4">
    <property type="entry name" value="PHD-TYPE DOMAIN-CONTAINING PROTEIN"/>
    <property type="match status" value="1"/>
</dbReference>
<dbReference type="PANTHER" id="PTHR14955">
    <property type="entry name" value="RETINOIC ACID INDUCED 1/TRANSCRIPTION FACTOR 20"/>
    <property type="match status" value="1"/>
</dbReference>
<feature type="region of interest" description="Disordered" evidence="5">
    <location>
        <begin position="576"/>
        <end position="605"/>
    </location>
</feature>
<protein>
    <recommendedName>
        <fullName evidence="6">PHD-type domain-containing protein</fullName>
    </recommendedName>
</protein>
<keyword evidence="2" id="KW-0479">Metal-binding</keyword>
<evidence type="ECO:0000256" key="4">
    <source>
        <dbReference type="ARBA" id="ARBA00022833"/>
    </source>
</evidence>
<sequence>MSGGPPHHSHSRQPPSPNTAWNHLQVPNYYPRQPQHAHMSNEHPLLHQSTWHTPTTEPVKAMPHSHLFNLEQMISERPYPRHSPGVDLSLQKNGNQNGELPTTPISLSVRDANKINSLPVGAVDMQAVELTKSISPSLRSVKSSSPILKIFTPSSPSHPIKPPISPNISSSNMLEKQDSPKSLKRSAKRMDSIIERLNPIVDREKQTSPEKEKHFSEPADKPHSVIVQPVSLSYTEESSVARTSSILSKEEEVTSPYSNEDSTDSNKSRRKRKPAKTIRVSKDIETLDIGKTNITTHIASEATLEENKCEQRRSGSAPPGSPIQQPRIRRKTSSESETIANIAAMIEMSNPEKEPDSYTDKVELQSQSIQKPISVSVIKSKEKEVTTSPVIQTPAQKKMTDTNSFVEVENKLEEMFAGITDDNIDSPKMELNYEDSKMLELDETKTEDTLVKLDVNVDTTSGLNDSVTSTSNDLCTQNSHKRVIKQKSSKARRSSESTTDFSPKKKKGSKKLKTEETVGKIKINCKKIKSKVSTKPILTKADLVKDVYAYDSGSNASSSRSRGPFIQIRGPRESPISVNVVNTPTNDEDTEKKVNKSKKYHDDTEYRHKVRSRGLHCSTLSNKYDAQTRDATWICVFCKRGPHATDPHLSGPSRFNANIQIPPPGDLFGPYIITTDSSEYQRRLDDPYDQQFKSKKVSRAISSVTINKVISKKSKRKHSDSYDSRSSFEGNEDVYLGITETKDKVYEVWAHENCIVWSPGVYLVGPKIIGLEEAVWTSCNVTCIQCRYRGANVCCIKRGCVSVVHVGCAVSAEWDLDEDNYKAMCVAHKVPSH</sequence>
<reference evidence="7 8" key="1">
    <citation type="journal article" date="2024" name="Insects">
        <title>An Improved Chromosome-Level Genome Assembly of the Firefly Pyrocoelia pectoralis.</title>
        <authorList>
            <person name="Fu X."/>
            <person name="Meyer-Rochow V.B."/>
            <person name="Ballantyne L."/>
            <person name="Zhu X."/>
        </authorList>
    </citation>
    <scope>NUCLEOTIDE SEQUENCE [LARGE SCALE GENOMIC DNA]</scope>
    <source>
        <strain evidence="7">XCY_ONT2</strain>
    </source>
</reference>
<dbReference type="GO" id="GO:0006357">
    <property type="term" value="P:regulation of transcription by RNA polymerase II"/>
    <property type="evidence" value="ECO:0007669"/>
    <property type="project" value="TreeGrafter"/>
</dbReference>
<organism evidence="7 8">
    <name type="scientific">Pyrocoelia pectoralis</name>
    <dbReference type="NCBI Taxonomy" id="417401"/>
    <lineage>
        <taxon>Eukaryota</taxon>
        <taxon>Metazoa</taxon>
        <taxon>Ecdysozoa</taxon>
        <taxon>Arthropoda</taxon>
        <taxon>Hexapoda</taxon>
        <taxon>Insecta</taxon>
        <taxon>Pterygota</taxon>
        <taxon>Neoptera</taxon>
        <taxon>Endopterygota</taxon>
        <taxon>Coleoptera</taxon>
        <taxon>Polyphaga</taxon>
        <taxon>Elateriformia</taxon>
        <taxon>Elateroidea</taxon>
        <taxon>Lampyridae</taxon>
        <taxon>Lampyrinae</taxon>
        <taxon>Pyrocoelia</taxon>
    </lineage>
</organism>
<feature type="compositionally biased region" description="Polar residues" evidence="5">
    <location>
        <begin position="576"/>
        <end position="585"/>
    </location>
</feature>
<proteinExistence type="predicted"/>
<name>A0AAN7ZCM9_9COLE</name>
<accession>A0AAN7ZCM9</accession>
<feature type="region of interest" description="Disordered" evidence="5">
    <location>
        <begin position="152"/>
        <end position="187"/>
    </location>
</feature>
<feature type="region of interest" description="Disordered" evidence="5">
    <location>
        <begin position="199"/>
        <end position="280"/>
    </location>
</feature>
<feature type="compositionally biased region" description="Basic residues" evidence="5">
    <location>
        <begin position="479"/>
        <end position="492"/>
    </location>
</feature>
<dbReference type="Pfam" id="PF13771">
    <property type="entry name" value="zf-HC5HC2H"/>
    <property type="match status" value="1"/>
</dbReference>
<evidence type="ECO:0000256" key="3">
    <source>
        <dbReference type="ARBA" id="ARBA00022771"/>
    </source>
</evidence>
<keyword evidence="3" id="KW-0863">Zinc-finger</keyword>
<keyword evidence="4" id="KW-0862">Zinc</keyword>
<dbReference type="PROSITE" id="PS51805">
    <property type="entry name" value="EPHD"/>
    <property type="match status" value="1"/>
</dbReference>
<evidence type="ECO:0000256" key="2">
    <source>
        <dbReference type="ARBA" id="ARBA00022723"/>
    </source>
</evidence>
<dbReference type="GO" id="GO:0005634">
    <property type="term" value="C:nucleus"/>
    <property type="evidence" value="ECO:0007669"/>
    <property type="project" value="TreeGrafter"/>
</dbReference>
<evidence type="ECO:0000256" key="1">
    <source>
        <dbReference type="ARBA" id="ARBA00022553"/>
    </source>
</evidence>
<dbReference type="InterPro" id="IPR013083">
    <property type="entry name" value="Znf_RING/FYVE/PHD"/>
</dbReference>
<dbReference type="InterPro" id="IPR052440">
    <property type="entry name" value="Trans_Reg/Chrom_Remod"/>
</dbReference>
<feature type="compositionally biased region" description="Polar residues" evidence="5">
    <location>
        <begin position="230"/>
        <end position="247"/>
    </location>
</feature>
<evidence type="ECO:0000259" key="6">
    <source>
        <dbReference type="PROSITE" id="PS51805"/>
    </source>
</evidence>
<feature type="compositionally biased region" description="Basic and acidic residues" evidence="5">
    <location>
        <begin position="590"/>
        <end position="605"/>
    </location>
</feature>
<dbReference type="InterPro" id="IPR034732">
    <property type="entry name" value="EPHD"/>
</dbReference>
<feature type="region of interest" description="Disordered" evidence="5">
    <location>
        <begin position="299"/>
        <end position="335"/>
    </location>
</feature>
<comment type="caution">
    <text evidence="7">The sequence shown here is derived from an EMBL/GenBank/DDBJ whole genome shotgun (WGS) entry which is preliminary data.</text>
</comment>
<keyword evidence="8" id="KW-1185">Reference proteome</keyword>
<keyword evidence="1" id="KW-0597">Phosphoprotein</keyword>
<feature type="domain" description="PHD-type" evidence="6">
    <location>
        <begin position="723"/>
        <end position="829"/>
    </location>
</feature>
<dbReference type="Gene3D" id="3.30.40.10">
    <property type="entry name" value="Zinc/RING finger domain, C3HC4 (zinc finger)"/>
    <property type="match status" value="1"/>
</dbReference>
<evidence type="ECO:0000313" key="7">
    <source>
        <dbReference type="EMBL" id="KAK5641315.1"/>
    </source>
</evidence>
<feature type="region of interest" description="Disordered" evidence="5">
    <location>
        <begin position="1"/>
        <end position="25"/>
    </location>
</feature>
<dbReference type="Proteomes" id="UP001329430">
    <property type="component" value="Chromosome 7"/>
</dbReference>
<dbReference type="EMBL" id="JAVRBK010000007">
    <property type="protein sequence ID" value="KAK5641315.1"/>
    <property type="molecule type" value="Genomic_DNA"/>
</dbReference>
<gene>
    <name evidence="7" type="ORF">RI129_009862</name>
</gene>
<feature type="compositionally biased region" description="Basic and acidic residues" evidence="5">
    <location>
        <begin position="201"/>
        <end position="223"/>
    </location>
</feature>